<dbReference type="InterPro" id="IPR006597">
    <property type="entry name" value="Sel1-like"/>
</dbReference>
<dbReference type="Pfam" id="PF13643">
    <property type="entry name" value="DUF4145"/>
    <property type="match status" value="1"/>
</dbReference>
<sequence length="484" mass="53639">MNDLELVRRLDRRLVDDYRLARNYCLDVPTFALVHLRSIAHRLTTWLGERAELEFHSKNLYDRIEQLARAKVIDMRLARKLHKLRGDGNKGAHPEKYHLSLEQLVQLAGKSVKDTARLCAEVFPLLHPDEAVPEWQFEPVDVVAGRELCYRAVMEDDPEAQYLVGLSLKARSLMQQERARSYALANDGQIPDLSDARRVLEQAAYWFRRAAQEHPAARFEHGVALLNGYGGERDPQAAVRLIAEAAEQGVADALALVGYFYLAGSQGYGQDPLKAEHYLKLAAEQDQPEAMANLGVLYYQGLLGQPDLAQARACSEQAALAGYPHAQYHLAVMLFAGEGGDADPEAGLSWLRQAAAQHYPDALADLAQRTLDGDGVDTNPAAAVTLYQEAIQYGRLPRAMFELALAHFDGEVPERDLATAGQLLHQAFLHAVPDSELAEAIWQLAPELVAQLDQALAQESEQRDDLLQARARFDSAGYPLGNAP</sequence>
<dbReference type="InterPro" id="IPR025285">
    <property type="entry name" value="DUF4145"/>
</dbReference>
<dbReference type="OrthoDB" id="5365194at2"/>
<gene>
    <name evidence="2" type="ordered locus">Fbal_0069</name>
</gene>
<accession>E1SVC9</accession>
<protein>
    <submittedName>
        <fullName evidence="2">Sel1 domain protein repeat-containing protein</fullName>
    </submittedName>
</protein>
<evidence type="ECO:0000259" key="1">
    <source>
        <dbReference type="Pfam" id="PF13643"/>
    </source>
</evidence>
<name>E1SVC9_FERBD</name>
<dbReference type="EMBL" id="CP002209">
    <property type="protein sequence ID" value="ADN74283.1"/>
    <property type="molecule type" value="Genomic_DNA"/>
</dbReference>
<dbReference type="PANTHER" id="PTHR11102:SF160">
    <property type="entry name" value="ERAD-ASSOCIATED E3 UBIQUITIN-PROTEIN LIGASE COMPONENT HRD3"/>
    <property type="match status" value="1"/>
</dbReference>
<dbReference type="KEGG" id="fbl:Fbal_0069"/>
<organism evidence="2 3">
    <name type="scientific">Ferrimonas balearica (strain DSM 9799 / CCM 4581 / KCTC 23876 / PAT)</name>
    <dbReference type="NCBI Taxonomy" id="550540"/>
    <lineage>
        <taxon>Bacteria</taxon>
        <taxon>Pseudomonadati</taxon>
        <taxon>Pseudomonadota</taxon>
        <taxon>Gammaproteobacteria</taxon>
        <taxon>Alteromonadales</taxon>
        <taxon>Ferrimonadaceae</taxon>
        <taxon>Ferrimonas</taxon>
    </lineage>
</organism>
<evidence type="ECO:0000313" key="2">
    <source>
        <dbReference type="EMBL" id="ADN74283.1"/>
    </source>
</evidence>
<evidence type="ECO:0000313" key="3">
    <source>
        <dbReference type="Proteomes" id="UP000006683"/>
    </source>
</evidence>
<dbReference type="RefSeq" id="WP_013343589.1">
    <property type="nucleotide sequence ID" value="NC_014541.1"/>
</dbReference>
<dbReference type="PANTHER" id="PTHR11102">
    <property type="entry name" value="SEL-1-LIKE PROTEIN"/>
    <property type="match status" value="1"/>
</dbReference>
<dbReference type="AlphaFoldDB" id="E1SVC9"/>
<feature type="domain" description="DUF4145" evidence="1">
    <location>
        <begin position="21"/>
        <end position="99"/>
    </location>
</feature>
<dbReference type="Pfam" id="PF08238">
    <property type="entry name" value="Sel1"/>
    <property type="match status" value="7"/>
</dbReference>
<dbReference type="Proteomes" id="UP000006683">
    <property type="component" value="Chromosome"/>
</dbReference>
<dbReference type="Gene3D" id="1.25.40.10">
    <property type="entry name" value="Tetratricopeptide repeat domain"/>
    <property type="match status" value="2"/>
</dbReference>
<dbReference type="SUPFAM" id="SSF81901">
    <property type="entry name" value="HCP-like"/>
    <property type="match status" value="1"/>
</dbReference>
<dbReference type="SMART" id="SM00671">
    <property type="entry name" value="SEL1"/>
    <property type="match status" value="6"/>
</dbReference>
<dbReference type="GeneID" id="67180315"/>
<proteinExistence type="predicted"/>
<reference evidence="2 3" key="1">
    <citation type="journal article" date="2010" name="Stand. Genomic Sci.">
        <title>Complete genome sequence of Ferrimonas balearica type strain (PAT).</title>
        <authorList>
            <person name="Nolan M."/>
            <person name="Sikorski J."/>
            <person name="Davenport K."/>
            <person name="Lucas S."/>
            <person name="Glavina Del Rio T."/>
            <person name="Tice H."/>
            <person name="Cheng J."/>
            <person name="Goodwin L."/>
            <person name="Pitluck S."/>
            <person name="Liolios K."/>
            <person name="Ivanova N."/>
            <person name="Mavromatis K."/>
            <person name="Ovchinnikova G."/>
            <person name="Pati A."/>
            <person name="Chen A."/>
            <person name="Palaniappan K."/>
            <person name="Land M."/>
            <person name="Hauser L."/>
            <person name="Chang Y."/>
            <person name="Jeffries C."/>
            <person name="Tapia R."/>
            <person name="Brettin T."/>
            <person name="Detter J."/>
            <person name="Han C."/>
            <person name="Yasawong M."/>
            <person name="Rohde M."/>
            <person name="Tindall B."/>
            <person name="Goker M."/>
            <person name="Woyke T."/>
            <person name="Bristow J."/>
            <person name="Eisen J."/>
            <person name="Markowitz V."/>
            <person name="Hugenholtz P."/>
            <person name="Kyrpides N."/>
            <person name="Klenk H."/>
            <person name="Lapidus A."/>
        </authorList>
    </citation>
    <scope>NUCLEOTIDE SEQUENCE [LARGE SCALE GENOMIC DNA]</scope>
    <source>
        <strain evidence="3">DSM 9799 / CCM 4581 / KCTC 23876 / PAT</strain>
    </source>
</reference>
<dbReference type="InterPro" id="IPR050767">
    <property type="entry name" value="Sel1_AlgK"/>
</dbReference>
<dbReference type="STRING" id="550540.Fbal_0069"/>
<dbReference type="eggNOG" id="COG0790">
    <property type="taxonomic scope" value="Bacteria"/>
</dbReference>
<keyword evidence="3" id="KW-1185">Reference proteome</keyword>
<dbReference type="InterPro" id="IPR011990">
    <property type="entry name" value="TPR-like_helical_dom_sf"/>
</dbReference>
<dbReference type="HOGENOM" id="CLU_555359_0_0_6"/>